<reference evidence="3 4" key="1">
    <citation type="submission" date="2016-07" db="EMBL/GenBank/DDBJ databases">
        <title>Caryophanon tenue genome sequencing.</title>
        <authorList>
            <person name="Verma A."/>
            <person name="Pal Y."/>
            <person name="Krishnamurthi S."/>
        </authorList>
    </citation>
    <scope>NUCLEOTIDE SEQUENCE [LARGE SCALE GENOMIC DNA]</scope>
    <source>
        <strain evidence="3 4">DSM 14152</strain>
    </source>
</reference>
<feature type="domain" description="Cell envelope-related transcriptional attenuator" evidence="2">
    <location>
        <begin position="91"/>
        <end position="234"/>
    </location>
</feature>
<accession>A0A1C0YNB9</accession>
<dbReference type="RefSeq" id="WP_066542456.1">
    <property type="nucleotide sequence ID" value="NZ_MASJ01000001.1"/>
</dbReference>
<evidence type="ECO:0000256" key="1">
    <source>
        <dbReference type="ARBA" id="ARBA00006068"/>
    </source>
</evidence>
<proteinExistence type="inferred from homology"/>
<sequence>MMHKQIRWRPVIVIFLTILIVVPLTWAVNQYITFQETLEKITKPIEHELELATANDDTTSNALLIDEQTDELRPFSVLLLGVDERDNDVGRSDTMIVLTVNPHVGTIKMLSIPRDTRTEIVGHGTVEKINHAYAHGGVSMALSTVEHFLQMPIDFYVKVNMEGFLTLIDTFGGVEVDNDLALTYRNYHFPKGHITLNGDEALVFSRIRYEDPRGDFGRQTRQRLLLQAVLAEAKNPATLITKLDNMFEVLGNNVHMNVTSKQLHELIMRYNDFNKQIEQIQLEKGHGQTIDELWYYIADDVEVMQVSRKLQQHLAETL</sequence>
<evidence type="ECO:0000313" key="3">
    <source>
        <dbReference type="EMBL" id="OCS88653.1"/>
    </source>
</evidence>
<gene>
    <name evidence="3" type="ORF">A6M13_02065</name>
</gene>
<name>A0A1C0YNB9_9BACL</name>
<keyword evidence="4" id="KW-1185">Reference proteome</keyword>
<dbReference type="AlphaFoldDB" id="A0A1C0YNB9"/>
<dbReference type="STRING" id="33978.A6M13_02065"/>
<dbReference type="OrthoDB" id="27330at2"/>
<dbReference type="PANTHER" id="PTHR33392:SF6">
    <property type="entry name" value="POLYISOPRENYL-TEICHOIC ACID--PEPTIDOGLYCAN TEICHOIC ACID TRANSFERASE TAGU"/>
    <property type="match status" value="1"/>
</dbReference>
<protein>
    <submittedName>
        <fullName evidence="3">Transcriptional regulator</fullName>
    </submittedName>
</protein>
<dbReference type="InterPro" id="IPR004474">
    <property type="entry name" value="LytR_CpsA_psr"/>
</dbReference>
<dbReference type="EMBL" id="MASJ01000001">
    <property type="protein sequence ID" value="OCS88653.1"/>
    <property type="molecule type" value="Genomic_DNA"/>
</dbReference>
<dbReference type="Proteomes" id="UP000093199">
    <property type="component" value="Unassembled WGS sequence"/>
</dbReference>
<comment type="similarity">
    <text evidence="1">Belongs to the LytR/CpsA/Psr (LCP) family.</text>
</comment>
<dbReference type="Gene3D" id="3.40.630.190">
    <property type="entry name" value="LCP protein"/>
    <property type="match status" value="1"/>
</dbReference>
<dbReference type="InterPro" id="IPR050922">
    <property type="entry name" value="LytR/CpsA/Psr_CW_biosynth"/>
</dbReference>
<comment type="caution">
    <text evidence="3">The sequence shown here is derived from an EMBL/GenBank/DDBJ whole genome shotgun (WGS) entry which is preliminary data.</text>
</comment>
<dbReference type="PANTHER" id="PTHR33392">
    <property type="entry name" value="POLYISOPRENYL-TEICHOIC ACID--PEPTIDOGLYCAN TEICHOIC ACID TRANSFERASE TAGU"/>
    <property type="match status" value="1"/>
</dbReference>
<evidence type="ECO:0000259" key="2">
    <source>
        <dbReference type="Pfam" id="PF03816"/>
    </source>
</evidence>
<dbReference type="NCBIfam" id="TIGR00350">
    <property type="entry name" value="lytR_cpsA_psr"/>
    <property type="match status" value="1"/>
</dbReference>
<dbReference type="Pfam" id="PF03816">
    <property type="entry name" value="LytR_cpsA_psr"/>
    <property type="match status" value="1"/>
</dbReference>
<organism evidence="3 4">
    <name type="scientific">Caryophanon tenue</name>
    <dbReference type="NCBI Taxonomy" id="33978"/>
    <lineage>
        <taxon>Bacteria</taxon>
        <taxon>Bacillati</taxon>
        <taxon>Bacillota</taxon>
        <taxon>Bacilli</taxon>
        <taxon>Bacillales</taxon>
        <taxon>Caryophanaceae</taxon>
        <taxon>Caryophanon</taxon>
    </lineage>
</organism>
<evidence type="ECO:0000313" key="4">
    <source>
        <dbReference type="Proteomes" id="UP000093199"/>
    </source>
</evidence>